<dbReference type="SUPFAM" id="SSF53300">
    <property type="entry name" value="vWA-like"/>
    <property type="match status" value="1"/>
</dbReference>
<proteinExistence type="predicted"/>
<dbReference type="GeneTree" id="ENSGT00940000163557"/>
<keyword evidence="1" id="KW-1015">Disulfide bond</keyword>
<reference evidence="5" key="4">
    <citation type="submission" date="2025-09" db="UniProtKB">
        <authorList>
            <consortium name="Ensembl"/>
        </authorList>
    </citation>
    <scope>IDENTIFICATION</scope>
</reference>
<dbReference type="EMBL" id="EAAA01000187">
    <property type="status" value="NOT_ANNOTATED_CDS"/>
    <property type="molecule type" value="Genomic_DNA"/>
</dbReference>
<evidence type="ECO:0000259" key="4">
    <source>
        <dbReference type="PROSITE" id="PS50923"/>
    </source>
</evidence>
<dbReference type="Gene3D" id="3.40.50.410">
    <property type="entry name" value="von Willebrand factor, type A domain"/>
    <property type="match status" value="1"/>
</dbReference>
<dbReference type="Pfam" id="PF00092">
    <property type="entry name" value="VWA"/>
    <property type="match status" value="1"/>
</dbReference>
<reference evidence="6" key="1">
    <citation type="journal article" date="2002" name="Science">
        <title>The draft genome of Ciona intestinalis: insights into chordate and vertebrate origins.</title>
        <authorList>
            <person name="Dehal P."/>
            <person name="Satou Y."/>
            <person name="Campbell R.K."/>
            <person name="Chapman J."/>
            <person name="Degnan B."/>
            <person name="De Tomaso A."/>
            <person name="Davidson B."/>
            <person name="Di Gregorio A."/>
            <person name="Gelpke M."/>
            <person name="Goodstein D.M."/>
            <person name="Harafuji N."/>
            <person name="Hastings K.E."/>
            <person name="Ho I."/>
            <person name="Hotta K."/>
            <person name="Huang W."/>
            <person name="Kawashima T."/>
            <person name="Lemaire P."/>
            <person name="Martinez D."/>
            <person name="Meinertzhagen I.A."/>
            <person name="Necula S."/>
            <person name="Nonaka M."/>
            <person name="Putnam N."/>
            <person name="Rash S."/>
            <person name="Saiga H."/>
            <person name="Satake M."/>
            <person name="Terry A."/>
            <person name="Yamada L."/>
            <person name="Wang H.G."/>
            <person name="Awazu S."/>
            <person name="Azumi K."/>
            <person name="Boore J."/>
            <person name="Branno M."/>
            <person name="Chin-Bow S."/>
            <person name="DeSantis R."/>
            <person name="Doyle S."/>
            <person name="Francino P."/>
            <person name="Keys D.N."/>
            <person name="Haga S."/>
            <person name="Hayashi H."/>
            <person name="Hino K."/>
            <person name="Imai K.S."/>
            <person name="Inaba K."/>
            <person name="Kano S."/>
            <person name="Kobayashi K."/>
            <person name="Kobayashi M."/>
            <person name="Lee B.I."/>
            <person name="Makabe K.W."/>
            <person name="Manohar C."/>
            <person name="Matassi G."/>
            <person name="Medina M."/>
            <person name="Mochizuki Y."/>
            <person name="Mount S."/>
            <person name="Morishita T."/>
            <person name="Miura S."/>
            <person name="Nakayama A."/>
            <person name="Nishizaka S."/>
            <person name="Nomoto H."/>
            <person name="Ohta F."/>
            <person name="Oishi K."/>
            <person name="Rigoutsos I."/>
            <person name="Sano M."/>
            <person name="Sasaki A."/>
            <person name="Sasakura Y."/>
            <person name="Shoguchi E."/>
            <person name="Shin-i T."/>
            <person name="Spagnuolo A."/>
            <person name="Stainier D."/>
            <person name="Suzuki M.M."/>
            <person name="Tassy O."/>
            <person name="Takatori N."/>
            <person name="Tokuoka M."/>
            <person name="Yagi K."/>
            <person name="Yoshizaki F."/>
            <person name="Wada S."/>
            <person name="Zhang C."/>
            <person name="Hyatt P.D."/>
            <person name="Larimer F."/>
            <person name="Detter C."/>
            <person name="Doggett N."/>
            <person name="Glavina T."/>
            <person name="Hawkins T."/>
            <person name="Richardson P."/>
            <person name="Lucas S."/>
            <person name="Kohara Y."/>
            <person name="Levine M."/>
            <person name="Satoh N."/>
            <person name="Rokhsar D.S."/>
        </authorList>
    </citation>
    <scope>NUCLEOTIDE SEQUENCE [LARGE SCALE GENOMIC DNA]</scope>
</reference>
<reference evidence="5" key="3">
    <citation type="submission" date="2025-08" db="UniProtKB">
        <authorList>
            <consortium name="Ensembl"/>
        </authorList>
    </citation>
    <scope>IDENTIFICATION</scope>
</reference>
<feature type="domain" description="Sushi" evidence="4">
    <location>
        <begin position="25"/>
        <end position="86"/>
    </location>
</feature>
<dbReference type="Proteomes" id="UP000008144">
    <property type="component" value="Chromosome 1"/>
</dbReference>
<dbReference type="AlphaFoldDB" id="F6WPE0"/>
<dbReference type="InterPro" id="IPR002035">
    <property type="entry name" value="VWF_A"/>
</dbReference>
<organism evidence="5 6">
    <name type="scientific">Ciona intestinalis</name>
    <name type="common">Transparent sea squirt</name>
    <name type="synonym">Ascidia intestinalis</name>
    <dbReference type="NCBI Taxonomy" id="7719"/>
    <lineage>
        <taxon>Eukaryota</taxon>
        <taxon>Metazoa</taxon>
        <taxon>Chordata</taxon>
        <taxon>Tunicata</taxon>
        <taxon>Ascidiacea</taxon>
        <taxon>Phlebobranchia</taxon>
        <taxon>Cionidae</taxon>
        <taxon>Ciona</taxon>
    </lineage>
</organism>
<evidence type="ECO:0000313" key="6">
    <source>
        <dbReference type="Proteomes" id="UP000008144"/>
    </source>
</evidence>
<dbReference type="PRINTS" id="PR00453">
    <property type="entry name" value="VWFADOMAIN"/>
</dbReference>
<dbReference type="SMART" id="SM00327">
    <property type="entry name" value="VWA"/>
    <property type="match status" value="1"/>
</dbReference>
<keyword evidence="6" id="KW-1185">Reference proteome</keyword>
<comment type="caution">
    <text evidence="2">Lacks conserved residue(s) required for the propagation of feature annotation.</text>
</comment>
<dbReference type="PROSITE" id="PS50923">
    <property type="entry name" value="SUSHI"/>
    <property type="match status" value="2"/>
</dbReference>
<evidence type="ECO:0000313" key="5">
    <source>
        <dbReference type="Ensembl" id="ENSCINP00000009481.3"/>
    </source>
</evidence>
<dbReference type="Ensembl" id="ENSCINT00000009481.3">
    <property type="protein sequence ID" value="ENSCINP00000009481.3"/>
    <property type="gene ID" value="ENSCING00000004594.3"/>
</dbReference>
<dbReference type="CDD" id="cd01450">
    <property type="entry name" value="vWFA_subfamily_ECM"/>
    <property type="match status" value="1"/>
</dbReference>
<dbReference type="FunCoup" id="F6WPE0">
    <property type="interactions" value="1"/>
</dbReference>
<dbReference type="InterPro" id="IPR035976">
    <property type="entry name" value="Sushi/SCR/CCP_sf"/>
</dbReference>
<evidence type="ECO:0000256" key="1">
    <source>
        <dbReference type="ARBA" id="ARBA00023157"/>
    </source>
</evidence>
<accession>F6WPE0</accession>
<dbReference type="InterPro" id="IPR050525">
    <property type="entry name" value="ECM_Assembly_Org"/>
</dbReference>
<dbReference type="InParanoid" id="F6WPE0"/>
<feature type="domain" description="Sushi" evidence="4">
    <location>
        <begin position="1"/>
        <end position="24"/>
    </location>
</feature>
<evidence type="ECO:0000256" key="2">
    <source>
        <dbReference type="PROSITE-ProRule" id="PRU00302"/>
    </source>
</evidence>
<dbReference type="InterPro" id="IPR036465">
    <property type="entry name" value="vWFA_dom_sf"/>
</dbReference>
<keyword evidence="2" id="KW-0768">Sushi</keyword>
<dbReference type="Gene3D" id="2.10.70.10">
    <property type="entry name" value="Complement Module, domain 1"/>
    <property type="match status" value="1"/>
</dbReference>
<dbReference type="PANTHER" id="PTHR24020">
    <property type="entry name" value="COLLAGEN ALPHA"/>
    <property type="match status" value="1"/>
</dbReference>
<dbReference type="PANTHER" id="PTHR24020:SF87">
    <property type="entry name" value="COLLAGEN ALPHA-1(VI) CHAIN-LIKE"/>
    <property type="match status" value="1"/>
</dbReference>
<evidence type="ECO:0008006" key="7">
    <source>
        <dbReference type="Google" id="ProtNLM"/>
    </source>
</evidence>
<dbReference type="SUPFAM" id="SSF57535">
    <property type="entry name" value="Complement control module/SCR domain"/>
    <property type="match status" value="1"/>
</dbReference>
<protein>
    <recommendedName>
        <fullName evidence="7">VWFA domain-containing protein</fullName>
    </recommendedName>
</protein>
<dbReference type="PROSITE" id="PS50234">
    <property type="entry name" value="VWFA"/>
    <property type="match status" value="1"/>
</dbReference>
<reference evidence="5" key="2">
    <citation type="journal article" date="2008" name="Genome Biol.">
        <title>Improved genome assembly and evidence-based global gene model set for the chordate Ciona intestinalis: new insight into intron and operon populations.</title>
        <authorList>
            <person name="Satou Y."/>
            <person name="Mineta K."/>
            <person name="Ogasawara M."/>
            <person name="Sasakura Y."/>
            <person name="Shoguchi E."/>
            <person name="Ueno K."/>
            <person name="Yamada L."/>
            <person name="Matsumoto J."/>
            <person name="Wasserscheid J."/>
            <person name="Dewar K."/>
            <person name="Wiley G.B."/>
            <person name="Macmil S.L."/>
            <person name="Roe B.A."/>
            <person name="Zeller R.W."/>
            <person name="Hastings K.E."/>
            <person name="Lemaire P."/>
            <person name="Lindquist E."/>
            <person name="Endo T."/>
            <person name="Hotta K."/>
            <person name="Inaba K."/>
        </authorList>
    </citation>
    <scope>NUCLEOTIDE SEQUENCE [LARGE SCALE GENOMIC DNA]</scope>
    <source>
        <strain evidence="5">wild type</strain>
    </source>
</reference>
<dbReference type="OMA" id="CGNPCKH"/>
<dbReference type="InterPro" id="IPR000436">
    <property type="entry name" value="Sushi_SCR_CCP_dom"/>
</dbReference>
<name>F6WPE0_CIOIN</name>
<sequence>MIGNGTITCARTARWTSKPPRCERIKCFPETISLHGGMITCSNSNYAFSQCRAECNESRGFVMTGEGTKSCRGDGTWSEEQACCSRPCPPYAILDLVLIFDSSSSVGLENWKKLMKFCAEIVGSFTIGRDLMRVGAFRYNQRVDTATEVLLGEIDTFDELKTKVHKIPYNGSGTRTGNALLHAYNHSLNAPGNRPNVRDIVLVFTDGVSHDDVIEPARLLQSRGADINVVGIKNSRGRLDINQMREMVSKPIDEHITVISQGFESLTSEFVNRISRLVCGNPCKHIIS</sequence>
<feature type="domain" description="VWFA" evidence="3">
    <location>
        <begin position="95"/>
        <end position="274"/>
    </location>
</feature>
<dbReference type="HOGENOM" id="CLU_008905_3_0_1"/>
<evidence type="ECO:0000259" key="3">
    <source>
        <dbReference type="PROSITE" id="PS50234"/>
    </source>
</evidence>
<dbReference type="CDD" id="cd00033">
    <property type="entry name" value="CCP"/>
    <property type="match status" value="1"/>
</dbReference>